<proteinExistence type="predicted"/>
<dbReference type="NCBIfam" id="TIGR01444">
    <property type="entry name" value="fkbM_fam"/>
    <property type="match status" value="1"/>
</dbReference>
<gene>
    <name evidence="2" type="ORF">GCM10007047_08870</name>
</gene>
<dbReference type="EMBL" id="BMXG01000004">
    <property type="protein sequence ID" value="GHB95366.1"/>
    <property type="molecule type" value="Genomic_DNA"/>
</dbReference>
<dbReference type="Gene3D" id="3.40.50.150">
    <property type="entry name" value="Vaccinia Virus protein VP39"/>
    <property type="match status" value="1"/>
</dbReference>
<dbReference type="InterPro" id="IPR029063">
    <property type="entry name" value="SAM-dependent_MTases_sf"/>
</dbReference>
<accession>A0A8J3DAJ7</accession>
<dbReference type="SUPFAM" id="SSF53335">
    <property type="entry name" value="S-adenosyl-L-methionine-dependent methyltransferases"/>
    <property type="match status" value="1"/>
</dbReference>
<name>A0A8J3DAJ7_9BACT</name>
<organism evidence="2 3">
    <name type="scientific">Cerasicoccus arenae</name>
    <dbReference type="NCBI Taxonomy" id="424488"/>
    <lineage>
        <taxon>Bacteria</taxon>
        <taxon>Pseudomonadati</taxon>
        <taxon>Verrucomicrobiota</taxon>
        <taxon>Opitutia</taxon>
        <taxon>Puniceicoccales</taxon>
        <taxon>Cerasicoccaceae</taxon>
        <taxon>Cerasicoccus</taxon>
    </lineage>
</organism>
<reference evidence="2" key="2">
    <citation type="submission" date="2020-09" db="EMBL/GenBank/DDBJ databases">
        <authorList>
            <person name="Sun Q."/>
            <person name="Kim S."/>
        </authorList>
    </citation>
    <scope>NUCLEOTIDE SEQUENCE</scope>
    <source>
        <strain evidence="2">KCTC 12870</strain>
    </source>
</reference>
<dbReference type="PANTHER" id="PTHR34203:SF15">
    <property type="entry name" value="SLL1173 PROTEIN"/>
    <property type="match status" value="1"/>
</dbReference>
<keyword evidence="3" id="KW-1185">Reference proteome</keyword>
<evidence type="ECO:0000313" key="3">
    <source>
        <dbReference type="Proteomes" id="UP000642829"/>
    </source>
</evidence>
<dbReference type="InterPro" id="IPR006342">
    <property type="entry name" value="FkbM_mtfrase"/>
</dbReference>
<sequence>MMCKLFRKLFKTEGNRFPAYLEPWRETILKNHIPLGSISVQDNGISIPEFGLELKSKAAISIILEGYNWIHQLVLNGVKIQLSANDEFIATVNACRFNVGTSEEFYVLYEVFMTKDYDLDLAGPALILDVGANVGYSSIYLANKLDDVIIHGFEPAPETYKRAQCNLALNQHVEAKIHLHNFGLYHEDGKHTFLLNHSRRGRSSMVLTERDHADDCEEITIEVRQASTAIQEVISAHPERTVIMKLDTEGSEYAILEELSNSATWDRIACIMMEWHVVDKDQHPKQIAQTLLDSGFILLKSEWTDDQTSGMIYGIKPNKNAR</sequence>
<dbReference type="InterPro" id="IPR052514">
    <property type="entry name" value="SAM-dependent_MTase"/>
</dbReference>
<dbReference type="PANTHER" id="PTHR34203">
    <property type="entry name" value="METHYLTRANSFERASE, FKBM FAMILY PROTEIN"/>
    <property type="match status" value="1"/>
</dbReference>
<reference evidence="2" key="1">
    <citation type="journal article" date="2014" name="Int. J. Syst. Evol. Microbiol.">
        <title>Complete genome sequence of Corynebacterium casei LMG S-19264T (=DSM 44701T), isolated from a smear-ripened cheese.</title>
        <authorList>
            <consortium name="US DOE Joint Genome Institute (JGI-PGF)"/>
            <person name="Walter F."/>
            <person name="Albersmeier A."/>
            <person name="Kalinowski J."/>
            <person name="Ruckert C."/>
        </authorList>
    </citation>
    <scope>NUCLEOTIDE SEQUENCE</scope>
    <source>
        <strain evidence="2">KCTC 12870</strain>
    </source>
</reference>
<dbReference type="RefSeq" id="WP_189512275.1">
    <property type="nucleotide sequence ID" value="NZ_BMXG01000004.1"/>
</dbReference>
<comment type="caution">
    <text evidence="2">The sequence shown here is derived from an EMBL/GenBank/DDBJ whole genome shotgun (WGS) entry which is preliminary data.</text>
</comment>
<feature type="domain" description="Methyltransferase FkbM" evidence="1">
    <location>
        <begin position="129"/>
        <end position="297"/>
    </location>
</feature>
<dbReference type="Pfam" id="PF05050">
    <property type="entry name" value="Methyltransf_21"/>
    <property type="match status" value="1"/>
</dbReference>
<dbReference type="AlphaFoldDB" id="A0A8J3DAJ7"/>
<dbReference type="Proteomes" id="UP000642829">
    <property type="component" value="Unassembled WGS sequence"/>
</dbReference>
<protein>
    <recommendedName>
        <fullName evidence="1">Methyltransferase FkbM domain-containing protein</fullName>
    </recommendedName>
</protein>
<evidence type="ECO:0000313" key="2">
    <source>
        <dbReference type="EMBL" id="GHB95366.1"/>
    </source>
</evidence>
<evidence type="ECO:0000259" key="1">
    <source>
        <dbReference type="Pfam" id="PF05050"/>
    </source>
</evidence>